<evidence type="ECO:0000256" key="7">
    <source>
        <dbReference type="ARBA" id="ARBA00023065"/>
    </source>
</evidence>
<dbReference type="InterPro" id="IPR002528">
    <property type="entry name" value="MATE_fam"/>
</dbReference>
<feature type="transmembrane region" description="Helical" evidence="10">
    <location>
        <begin position="29"/>
        <end position="48"/>
    </location>
</feature>
<dbReference type="EMBL" id="FOMO01000006">
    <property type="protein sequence ID" value="SFD98421.1"/>
    <property type="molecule type" value="Genomic_DNA"/>
</dbReference>
<organism evidence="11 12">
    <name type="scientific">Pseudomonas straminea</name>
    <dbReference type="NCBI Taxonomy" id="47882"/>
    <lineage>
        <taxon>Bacteria</taxon>
        <taxon>Pseudomonadati</taxon>
        <taxon>Pseudomonadota</taxon>
        <taxon>Gammaproteobacteria</taxon>
        <taxon>Pseudomonadales</taxon>
        <taxon>Pseudomonadaceae</taxon>
        <taxon>Phytopseudomonas</taxon>
    </lineage>
</organism>
<keyword evidence="3" id="KW-0050">Antiport</keyword>
<evidence type="ECO:0000256" key="9">
    <source>
        <dbReference type="ARBA" id="ARBA00031636"/>
    </source>
</evidence>
<dbReference type="PANTHER" id="PTHR43298">
    <property type="entry name" value="MULTIDRUG RESISTANCE PROTEIN NORM-RELATED"/>
    <property type="match status" value="1"/>
</dbReference>
<keyword evidence="4" id="KW-1003">Cell membrane</keyword>
<feature type="transmembrane region" description="Helical" evidence="10">
    <location>
        <begin position="438"/>
        <end position="458"/>
    </location>
</feature>
<keyword evidence="2" id="KW-0813">Transport</keyword>
<dbReference type="InterPro" id="IPR048279">
    <property type="entry name" value="MdtK-like"/>
</dbReference>
<protein>
    <recommendedName>
        <fullName evidence="9">Multidrug-efflux transporter</fullName>
    </recommendedName>
</protein>
<gene>
    <name evidence="11" type="ORF">SAMN05216372_106209</name>
</gene>
<dbReference type="AlphaFoldDB" id="A0A1I1WTU2"/>
<evidence type="ECO:0000256" key="8">
    <source>
        <dbReference type="ARBA" id="ARBA00023136"/>
    </source>
</evidence>
<evidence type="ECO:0000256" key="1">
    <source>
        <dbReference type="ARBA" id="ARBA00004429"/>
    </source>
</evidence>
<dbReference type="NCBIfam" id="NF001214">
    <property type="entry name" value="PRK00187.1"/>
    <property type="match status" value="1"/>
</dbReference>
<accession>A0A1I1WTU2</accession>
<keyword evidence="12" id="KW-1185">Reference proteome</keyword>
<dbReference type="PANTHER" id="PTHR43298:SF2">
    <property type="entry name" value="FMN_FAD EXPORTER YEEO-RELATED"/>
    <property type="match status" value="1"/>
</dbReference>
<evidence type="ECO:0000256" key="10">
    <source>
        <dbReference type="SAM" id="Phobius"/>
    </source>
</evidence>
<evidence type="ECO:0000256" key="4">
    <source>
        <dbReference type="ARBA" id="ARBA00022475"/>
    </source>
</evidence>
<evidence type="ECO:0000256" key="5">
    <source>
        <dbReference type="ARBA" id="ARBA00022692"/>
    </source>
</evidence>
<dbReference type="NCBIfam" id="TIGR00797">
    <property type="entry name" value="matE"/>
    <property type="match status" value="1"/>
</dbReference>
<dbReference type="InterPro" id="IPR050222">
    <property type="entry name" value="MATE_MdtK"/>
</dbReference>
<feature type="transmembrane region" description="Helical" evidence="10">
    <location>
        <begin position="368"/>
        <end position="389"/>
    </location>
</feature>
<dbReference type="PIRSF" id="PIRSF006603">
    <property type="entry name" value="DinF"/>
    <property type="match status" value="1"/>
</dbReference>
<dbReference type="CDD" id="cd13131">
    <property type="entry name" value="MATE_NorM_like"/>
    <property type="match status" value="1"/>
</dbReference>
<feature type="transmembrane region" description="Helical" evidence="10">
    <location>
        <begin position="272"/>
        <end position="293"/>
    </location>
</feature>
<feature type="transmembrane region" description="Helical" evidence="10">
    <location>
        <begin position="299"/>
        <end position="318"/>
    </location>
</feature>
<dbReference type="GO" id="GO:0015297">
    <property type="term" value="F:antiporter activity"/>
    <property type="evidence" value="ECO:0007669"/>
    <property type="project" value="UniProtKB-KW"/>
</dbReference>
<keyword evidence="5 10" id="KW-0812">Transmembrane</keyword>
<feature type="transmembrane region" description="Helical" evidence="10">
    <location>
        <begin position="177"/>
        <end position="197"/>
    </location>
</feature>
<dbReference type="Proteomes" id="UP000243950">
    <property type="component" value="Unassembled WGS sequence"/>
</dbReference>
<sequence>MLISRQPGSNYPAEVLLIMKSPLGHELSALLRLAGPLISAQLAHALMIFTDTLMMAMLGPGQLAGGALGATCYFIFSIFCTGVIAAVGSMIAIRHGAGDPQGVTRLLRNGLWLAILLGIINALCLNGLGPLLPHLGQDPAASSQAMHFLRPLSLGLPAYLCFMALRGFTSAIGHPGPVMTISIVGTIANFIINYALIKGWFGVDLGLSGIGLTTALVSSAMALALGLYILISPTYQRYKLRGGLGRPQRAELRALLRLGLPIGGTYAAEQGLFTFATLCMGALGSVQLAAHQIAMQSVALAFIVPHGLSYAVTFRVGLHYGAGQLHLSRLAGHLGMAMGAALMLLFALAFWLLPEWIIGLFLDRHDPAFANIVTLAVSLLAIAAWFELFDGLQSIAMGAIRGLNDGRLTLVIGLTGYWCIGAPLAWLLAFPFGWGAHGVWWGLAAGLAVTASGLVLGFQWKTARLQKPKAMQTCLS</sequence>
<reference evidence="12" key="1">
    <citation type="submission" date="2016-10" db="EMBL/GenBank/DDBJ databases">
        <authorList>
            <person name="Varghese N."/>
            <person name="Submissions S."/>
        </authorList>
    </citation>
    <scope>NUCLEOTIDE SEQUENCE [LARGE SCALE GENOMIC DNA]</scope>
    <source>
        <strain evidence="12">JCM 2783</strain>
    </source>
</reference>
<dbReference type="GO" id="GO:0005886">
    <property type="term" value="C:plasma membrane"/>
    <property type="evidence" value="ECO:0007669"/>
    <property type="project" value="UniProtKB-SubCell"/>
</dbReference>
<keyword evidence="6 10" id="KW-1133">Transmembrane helix</keyword>
<evidence type="ECO:0000313" key="12">
    <source>
        <dbReference type="Proteomes" id="UP000243950"/>
    </source>
</evidence>
<feature type="transmembrane region" description="Helical" evidence="10">
    <location>
        <begin position="68"/>
        <end position="94"/>
    </location>
</feature>
<dbReference type="GO" id="GO:0042910">
    <property type="term" value="F:xenobiotic transmembrane transporter activity"/>
    <property type="evidence" value="ECO:0007669"/>
    <property type="project" value="InterPro"/>
</dbReference>
<dbReference type="Pfam" id="PF01554">
    <property type="entry name" value="MatE"/>
    <property type="match status" value="2"/>
</dbReference>
<comment type="subcellular location">
    <subcellularLocation>
        <location evidence="1">Cell inner membrane</location>
        <topology evidence="1">Multi-pass membrane protein</topology>
    </subcellularLocation>
</comment>
<feature type="transmembrane region" description="Helical" evidence="10">
    <location>
        <begin position="148"/>
        <end position="165"/>
    </location>
</feature>
<feature type="transmembrane region" description="Helical" evidence="10">
    <location>
        <begin position="410"/>
        <end position="432"/>
    </location>
</feature>
<evidence type="ECO:0000256" key="3">
    <source>
        <dbReference type="ARBA" id="ARBA00022449"/>
    </source>
</evidence>
<evidence type="ECO:0000313" key="11">
    <source>
        <dbReference type="EMBL" id="SFD98421.1"/>
    </source>
</evidence>
<proteinExistence type="predicted"/>
<feature type="transmembrane region" description="Helical" evidence="10">
    <location>
        <begin position="330"/>
        <end position="353"/>
    </location>
</feature>
<feature type="transmembrane region" description="Helical" evidence="10">
    <location>
        <begin position="209"/>
        <end position="231"/>
    </location>
</feature>
<evidence type="ECO:0000256" key="6">
    <source>
        <dbReference type="ARBA" id="ARBA00022989"/>
    </source>
</evidence>
<keyword evidence="7" id="KW-0406">Ion transport</keyword>
<feature type="transmembrane region" description="Helical" evidence="10">
    <location>
        <begin position="106"/>
        <end position="128"/>
    </location>
</feature>
<name>A0A1I1WTU2_PSEOC</name>
<keyword evidence="8 10" id="KW-0472">Membrane</keyword>
<evidence type="ECO:0000256" key="2">
    <source>
        <dbReference type="ARBA" id="ARBA00022448"/>
    </source>
</evidence>
<dbReference type="GO" id="GO:0006811">
    <property type="term" value="P:monoatomic ion transport"/>
    <property type="evidence" value="ECO:0007669"/>
    <property type="project" value="UniProtKB-KW"/>
</dbReference>